<proteinExistence type="predicted"/>
<dbReference type="SUPFAM" id="SSF56112">
    <property type="entry name" value="Protein kinase-like (PK-like)"/>
    <property type="match status" value="1"/>
</dbReference>
<evidence type="ECO:0000259" key="1">
    <source>
        <dbReference type="Pfam" id="PF01636"/>
    </source>
</evidence>
<dbReference type="InterPro" id="IPR002575">
    <property type="entry name" value="Aminoglycoside_PTrfase"/>
</dbReference>
<evidence type="ECO:0000313" key="2">
    <source>
        <dbReference type="EMBL" id="MTU42356.1"/>
    </source>
</evidence>
<organism evidence="2 3">
    <name type="scientific">Parasutterella excrementihominis</name>
    <dbReference type="NCBI Taxonomy" id="487175"/>
    <lineage>
        <taxon>Bacteria</taxon>
        <taxon>Pseudomonadati</taxon>
        <taxon>Pseudomonadota</taxon>
        <taxon>Betaproteobacteria</taxon>
        <taxon>Burkholderiales</taxon>
        <taxon>Sutterellaceae</taxon>
        <taxon>Parasutterella</taxon>
    </lineage>
</organism>
<dbReference type="RefSeq" id="WP_008810166.1">
    <property type="nucleotide sequence ID" value="NZ_CAJUON010000002.1"/>
</dbReference>
<gene>
    <name evidence="2" type="ORF">GMD42_01715</name>
</gene>
<dbReference type="AlphaFoldDB" id="A0A6I3RY54"/>
<dbReference type="InterPro" id="IPR011009">
    <property type="entry name" value="Kinase-like_dom_sf"/>
</dbReference>
<dbReference type="Gene3D" id="3.30.200.20">
    <property type="entry name" value="Phosphorylase Kinase, domain 1"/>
    <property type="match status" value="1"/>
</dbReference>
<name>A0A6I3RY54_9BURK</name>
<keyword evidence="2" id="KW-0808">Transferase</keyword>
<sequence>MTEREVSLKQWLEKIGGSFGLNLKTLRPASSDAGFRSYFRIDGDGTTYIVMDSPREPGNVKPFIFVDDLFAKQGLNVPKIYAQDVEQGFLLLSDLGTQTYLDVLSEDNASRLMDDATTALVKLQKNSKPGVLPDYSEELLRSELELFPEWYVKRHLNMEITPQMRSMFDKMFDHIIEKNLAQSFVYVHRDYMPRNLMLEEKDNPGIIDFQDAVYGPVSYDIACLCRDAFISWSEAQILDWTIRYWDKARKEGIPVPADFGVFWEDVEWMALQRHLKVLGIFARLNYRDGKTKYLGDTPRFLNYVQKTASRFDALRPLSRFINQISGIEETVGYSF</sequence>
<evidence type="ECO:0000313" key="3">
    <source>
        <dbReference type="Proteomes" id="UP000462362"/>
    </source>
</evidence>
<dbReference type="Gene3D" id="3.90.1200.10">
    <property type="match status" value="1"/>
</dbReference>
<feature type="domain" description="Aminoglycoside phosphotransferase" evidence="1">
    <location>
        <begin position="25"/>
        <end position="246"/>
    </location>
</feature>
<dbReference type="EMBL" id="WNCL01000003">
    <property type="protein sequence ID" value="MTU42356.1"/>
    <property type="molecule type" value="Genomic_DNA"/>
</dbReference>
<dbReference type="GO" id="GO:0016740">
    <property type="term" value="F:transferase activity"/>
    <property type="evidence" value="ECO:0007669"/>
    <property type="project" value="UniProtKB-KW"/>
</dbReference>
<dbReference type="Proteomes" id="UP000462362">
    <property type="component" value="Unassembled WGS sequence"/>
</dbReference>
<reference evidence="2 3" key="1">
    <citation type="journal article" date="2019" name="Nat. Med.">
        <title>A library of human gut bacterial isolates paired with longitudinal multiomics data enables mechanistic microbiome research.</title>
        <authorList>
            <person name="Poyet M."/>
            <person name="Groussin M."/>
            <person name="Gibbons S.M."/>
            <person name="Avila-Pacheco J."/>
            <person name="Jiang X."/>
            <person name="Kearney S.M."/>
            <person name="Perrotta A.R."/>
            <person name="Berdy B."/>
            <person name="Zhao S."/>
            <person name="Lieberman T.D."/>
            <person name="Swanson P.K."/>
            <person name="Smith M."/>
            <person name="Roesemann S."/>
            <person name="Alexander J.E."/>
            <person name="Rich S.A."/>
            <person name="Livny J."/>
            <person name="Vlamakis H."/>
            <person name="Clish C."/>
            <person name="Bullock K."/>
            <person name="Deik A."/>
            <person name="Scott J."/>
            <person name="Pierce K.A."/>
            <person name="Xavier R.J."/>
            <person name="Alm E.J."/>
        </authorList>
    </citation>
    <scope>NUCLEOTIDE SEQUENCE [LARGE SCALE GENOMIC DNA]</scope>
    <source>
        <strain evidence="2 3">BIOML-A2</strain>
    </source>
</reference>
<comment type="caution">
    <text evidence="2">The sequence shown here is derived from an EMBL/GenBank/DDBJ whole genome shotgun (WGS) entry which is preliminary data.</text>
</comment>
<dbReference type="Pfam" id="PF01636">
    <property type="entry name" value="APH"/>
    <property type="match status" value="1"/>
</dbReference>
<accession>A0A6I3RY54</accession>
<protein>
    <submittedName>
        <fullName evidence="2">Phosphotransferase</fullName>
    </submittedName>
</protein>